<dbReference type="Proteomes" id="UP000236724">
    <property type="component" value="Unassembled WGS sequence"/>
</dbReference>
<sequence>MSINKMTEKLSYKIVLLLCIGVLLSGCIKEAAKLGGKLFGSPFADLTAVQSYVGIKKIMGISRKKVSSSVLTLATLGRALKKNGTIGKNKLISEIKEAEIIGNKAKDAKQSGDIFKDNKGLDRLAEEVAKNYSSLSPKQKKQFNGVFKNVLAATSYQTLMAQGVTQISVALSNPSDLLREVDAARQLNISKSDLTGMPTMAKNYGSMLGGFYDVAKGVLKVERASDDLKRELQDTVKGEVKILGEEIENMRKED</sequence>
<evidence type="ECO:0000313" key="1">
    <source>
        <dbReference type="EMBL" id="SEH08499.1"/>
    </source>
</evidence>
<dbReference type="EMBL" id="FMSV02000551">
    <property type="protein sequence ID" value="SEH08499.1"/>
    <property type="molecule type" value="Genomic_DNA"/>
</dbReference>
<dbReference type="RefSeq" id="WP_103922043.1">
    <property type="nucleotide sequence ID" value="NZ_FMSV02000551.1"/>
</dbReference>
<evidence type="ECO:0008006" key="3">
    <source>
        <dbReference type="Google" id="ProtNLM"/>
    </source>
</evidence>
<accession>A0A1H6FGL8</accession>
<gene>
    <name evidence="1" type="ORF">MBHS_04391</name>
</gene>
<dbReference type="AlphaFoldDB" id="A0A1H6FGL8"/>
<proteinExistence type="predicted"/>
<organism evidence="1 2">
    <name type="scientific">Candidatus Venteria ishoeyi</name>
    <dbReference type="NCBI Taxonomy" id="1899563"/>
    <lineage>
        <taxon>Bacteria</taxon>
        <taxon>Pseudomonadati</taxon>
        <taxon>Pseudomonadota</taxon>
        <taxon>Gammaproteobacteria</taxon>
        <taxon>Thiotrichales</taxon>
        <taxon>Thiotrichaceae</taxon>
        <taxon>Venteria</taxon>
    </lineage>
</organism>
<dbReference type="PROSITE" id="PS51257">
    <property type="entry name" value="PROKAR_LIPOPROTEIN"/>
    <property type="match status" value="1"/>
</dbReference>
<name>A0A1H6FGL8_9GAMM</name>
<reference evidence="1 2" key="1">
    <citation type="submission" date="2016-10" db="EMBL/GenBank/DDBJ databases">
        <authorList>
            <person name="de Groot N.N."/>
        </authorList>
    </citation>
    <scope>NUCLEOTIDE SEQUENCE [LARGE SCALE GENOMIC DNA]</scope>
    <source>
        <strain evidence="1">MBHS1</strain>
    </source>
</reference>
<protein>
    <recommendedName>
        <fullName evidence="3">Lipoprotein</fullName>
    </recommendedName>
</protein>
<evidence type="ECO:0000313" key="2">
    <source>
        <dbReference type="Proteomes" id="UP000236724"/>
    </source>
</evidence>
<keyword evidence="2" id="KW-1185">Reference proteome</keyword>